<reference evidence="3" key="1">
    <citation type="journal article" date="2019" name="Nat. Commun.">
        <title>The genome of broomcorn millet.</title>
        <authorList>
            <person name="Zou C."/>
            <person name="Miki D."/>
            <person name="Li D."/>
            <person name="Tang Q."/>
            <person name="Xiao L."/>
            <person name="Rajput S."/>
            <person name="Deng P."/>
            <person name="Jia W."/>
            <person name="Huang R."/>
            <person name="Zhang M."/>
            <person name="Sun Y."/>
            <person name="Hu J."/>
            <person name="Fu X."/>
            <person name="Schnable P.S."/>
            <person name="Li F."/>
            <person name="Zhang H."/>
            <person name="Feng B."/>
            <person name="Zhu X."/>
            <person name="Liu R."/>
            <person name="Schnable J.C."/>
            <person name="Zhu J.-K."/>
            <person name="Zhang H."/>
        </authorList>
    </citation>
    <scope>NUCLEOTIDE SEQUENCE [LARGE SCALE GENOMIC DNA]</scope>
</reference>
<dbReference type="Proteomes" id="UP000275267">
    <property type="component" value="Unassembled WGS sequence"/>
</dbReference>
<feature type="domain" description="DUF1618" evidence="1">
    <location>
        <begin position="54"/>
        <end position="146"/>
    </location>
</feature>
<gene>
    <name evidence="2" type="ORF">C2845_PM10G02280</name>
</gene>
<organism evidence="2 3">
    <name type="scientific">Panicum miliaceum</name>
    <name type="common">Proso millet</name>
    <name type="synonym">Broomcorn millet</name>
    <dbReference type="NCBI Taxonomy" id="4540"/>
    <lineage>
        <taxon>Eukaryota</taxon>
        <taxon>Viridiplantae</taxon>
        <taxon>Streptophyta</taxon>
        <taxon>Embryophyta</taxon>
        <taxon>Tracheophyta</taxon>
        <taxon>Spermatophyta</taxon>
        <taxon>Magnoliopsida</taxon>
        <taxon>Liliopsida</taxon>
        <taxon>Poales</taxon>
        <taxon>Poaceae</taxon>
        <taxon>PACMAD clade</taxon>
        <taxon>Panicoideae</taxon>
        <taxon>Panicodae</taxon>
        <taxon>Paniceae</taxon>
        <taxon>Panicinae</taxon>
        <taxon>Panicum</taxon>
        <taxon>Panicum sect. Panicum</taxon>
    </lineage>
</organism>
<dbReference type="OrthoDB" id="683851at2759"/>
<protein>
    <recommendedName>
        <fullName evidence="1">DUF1618 domain-containing protein</fullName>
    </recommendedName>
</protein>
<dbReference type="STRING" id="4540.A0A3L6PBU5"/>
<dbReference type="EMBL" id="PQIB02000018">
    <property type="protein sequence ID" value="RLM55017.1"/>
    <property type="molecule type" value="Genomic_DNA"/>
</dbReference>
<name>A0A3L6PBU5_PANMI</name>
<sequence length="186" mass="21006">MTDIYKLSVFDSKTGVWETRLLPLEPSESLRDPVALCFFPSKVIPLQEPQAPVHIPMPTPMPGNEGLEDEGGEPTCYRDVTGCGDLIKVVEVDYKYSDTVVTDTSSYIPEEWTLVTLTWRLDSREWERGHELNIGDVTASQDFYGRADVLPRFCENGTTPSVKKMPPLASAAFCTFCVIWSRLCYW</sequence>
<comment type="caution">
    <text evidence="2">The sequence shown here is derived from an EMBL/GenBank/DDBJ whole genome shotgun (WGS) entry which is preliminary data.</text>
</comment>
<dbReference type="AlphaFoldDB" id="A0A3L6PBU5"/>
<dbReference type="PANTHER" id="PTHR33074:SF102">
    <property type="entry name" value="DUF1618 DOMAIN-CONTAINING PROTEIN"/>
    <property type="match status" value="1"/>
</dbReference>
<dbReference type="Pfam" id="PF07762">
    <property type="entry name" value="DUF1618"/>
    <property type="match status" value="1"/>
</dbReference>
<accession>A0A3L6PBU5</accession>
<evidence type="ECO:0000313" key="3">
    <source>
        <dbReference type="Proteomes" id="UP000275267"/>
    </source>
</evidence>
<keyword evidence="3" id="KW-1185">Reference proteome</keyword>
<evidence type="ECO:0000313" key="2">
    <source>
        <dbReference type="EMBL" id="RLM55017.1"/>
    </source>
</evidence>
<dbReference type="InterPro" id="IPR011676">
    <property type="entry name" value="DUF1618"/>
</dbReference>
<evidence type="ECO:0000259" key="1">
    <source>
        <dbReference type="Pfam" id="PF07762"/>
    </source>
</evidence>
<proteinExistence type="predicted"/>
<dbReference type="PANTHER" id="PTHR33074">
    <property type="entry name" value="EXPRESSED PROTEIN-RELATED"/>
    <property type="match status" value="1"/>
</dbReference>